<proteinExistence type="predicted"/>
<feature type="domain" description="NarG-like" evidence="14">
    <location>
        <begin position="9"/>
        <end position="225"/>
    </location>
</feature>
<feature type="transmembrane region" description="Helical" evidence="13">
    <location>
        <begin position="195"/>
        <end position="217"/>
    </location>
</feature>
<dbReference type="GO" id="GO:0009055">
    <property type="term" value="F:electron transfer activity"/>
    <property type="evidence" value="ECO:0007669"/>
    <property type="project" value="TreeGrafter"/>
</dbReference>
<evidence type="ECO:0000259" key="14">
    <source>
        <dbReference type="Pfam" id="PF02665"/>
    </source>
</evidence>
<dbReference type="HOGENOM" id="CLU_092378_0_0_2"/>
<dbReference type="GO" id="GO:0046872">
    <property type="term" value="F:metal ion binding"/>
    <property type="evidence" value="ECO:0007669"/>
    <property type="project" value="UniProtKB-KW"/>
</dbReference>
<feature type="transmembrane region" description="Helical" evidence="13">
    <location>
        <begin position="130"/>
        <end position="150"/>
    </location>
</feature>
<keyword evidence="8 13" id="KW-1133">Transmembrane helix</keyword>
<keyword evidence="2" id="KW-0813">Transport</keyword>
<keyword evidence="11" id="KW-0534">Nitrate assimilation</keyword>
<dbReference type="GO" id="GO:0019645">
    <property type="term" value="P:anaerobic electron transport chain"/>
    <property type="evidence" value="ECO:0007669"/>
    <property type="project" value="TreeGrafter"/>
</dbReference>
<feature type="transmembrane region" description="Helical" evidence="13">
    <location>
        <begin position="56"/>
        <end position="80"/>
    </location>
</feature>
<dbReference type="GO" id="GO:0042128">
    <property type="term" value="P:nitrate assimilation"/>
    <property type="evidence" value="ECO:0007669"/>
    <property type="project" value="UniProtKB-KW"/>
</dbReference>
<keyword evidence="12 13" id="KW-0472">Membrane</keyword>
<dbReference type="InterPro" id="IPR003816">
    <property type="entry name" value="Nitrate_red_gam"/>
</dbReference>
<dbReference type="SUPFAM" id="SSF103501">
    <property type="entry name" value="Respiratory nitrate reductase 1 gamma chain"/>
    <property type="match status" value="1"/>
</dbReference>
<dbReference type="Gene3D" id="1.20.950.20">
    <property type="entry name" value="Transmembrane di-heme cytochromes, Chain C"/>
    <property type="match status" value="1"/>
</dbReference>
<evidence type="ECO:0000256" key="9">
    <source>
        <dbReference type="ARBA" id="ARBA00023002"/>
    </source>
</evidence>
<protein>
    <submittedName>
        <fullName evidence="15">Respiratory nitrate reductase, gamma subunit</fullName>
    </submittedName>
</protein>
<evidence type="ECO:0000256" key="4">
    <source>
        <dbReference type="ARBA" id="ARBA00022617"/>
    </source>
</evidence>
<keyword evidence="3" id="KW-1003">Cell membrane</keyword>
<dbReference type="InterPro" id="IPR036197">
    <property type="entry name" value="NarG-like_sf"/>
</dbReference>
<dbReference type="EMBL" id="JH597761">
    <property type="protein sequence ID" value="EHP69989.1"/>
    <property type="molecule type" value="Genomic_DNA"/>
</dbReference>
<sequence length="236" mass="26871">MMMDALGDVLWAFLPYITIAVFILGHVYKYATDQYGWSSKSSEILDRRWLGVGSQLFHWGLLIVFLGHIIGLLVPPSITLAMGITDEEYHRIAIILGGASGLAAYVGVWILLLRRSLINRVRATSDASDFLVLALLVVVMSLGLYNTLYYDIFIHPFDYRTTIGAWVMSVLTLHANPNYMTNVPISFQLHIVSTYALFLVWPFTRLVHMWSYPIFYLKRAWILYRGQETSEVVANA</sequence>
<keyword evidence="10" id="KW-0408">Iron</keyword>
<keyword evidence="6" id="KW-0479">Metal-binding</keyword>
<dbReference type="GO" id="GO:0020037">
    <property type="term" value="F:heme binding"/>
    <property type="evidence" value="ECO:0007669"/>
    <property type="project" value="TreeGrafter"/>
</dbReference>
<evidence type="ECO:0000256" key="3">
    <source>
        <dbReference type="ARBA" id="ARBA00022475"/>
    </source>
</evidence>
<dbReference type="InterPro" id="IPR023234">
    <property type="entry name" value="NarG-like_domain"/>
</dbReference>
<evidence type="ECO:0000256" key="13">
    <source>
        <dbReference type="SAM" id="Phobius"/>
    </source>
</evidence>
<evidence type="ECO:0000256" key="12">
    <source>
        <dbReference type="ARBA" id="ARBA00023136"/>
    </source>
</evidence>
<name>H2C168_9CREN</name>
<keyword evidence="7" id="KW-0249">Electron transport</keyword>
<evidence type="ECO:0000256" key="8">
    <source>
        <dbReference type="ARBA" id="ARBA00022989"/>
    </source>
</evidence>
<dbReference type="NCBIfam" id="TIGR00351">
    <property type="entry name" value="narI"/>
    <property type="match status" value="1"/>
</dbReference>
<evidence type="ECO:0000256" key="10">
    <source>
        <dbReference type="ARBA" id="ARBA00023004"/>
    </source>
</evidence>
<reference evidence="15 16" key="1">
    <citation type="submission" date="2012-01" db="EMBL/GenBank/DDBJ databases">
        <title>Improved High-Quality Draft sequence of Metallosphaera yellowstonensis MK1.</title>
        <authorList>
            <consortium name="US DOE Joint Genome Institute"/>
            <person name="Lucas S."/>
            <person name="Han J."/>
            <person name="Cheng J.-F."/>
            <person name="Goodwin L."/>
            <person name="Pitluck S."/>
            <person name="Peters L."/>
            <person name="Teshima H."/>
            <person name="Detter J.C."/>
            <person name="Han C."/>
            <person name="Tapia R."/>
            <person name="Land M."/>
            <person name="Hauser L."/>
            <person name="Kyrpides N."/>
            <person name="Kozubal M."/>
            <person name="Macur R.E."/>
            <person name="Jay Z."/>
            <person name="Inskeep W."/>
            <person name="Woyke T."/>
        </authorList>
    </citation>
    <scope>NUCLEOTIDE SEQUENCE [LARGE SCALE GENOMIC DNA]</scope>
    <source>
        <strain evidence="15 16">MK1</strain>
    </source>
</reference>
<dbReference type="STRING" id="671065.MetMK1DRAFT_00004910"/>
<evidence type="ECO:0000256" key="1">
    <source>
        <dbReference type="ARBA" id="ARBA00004651"/>
    </source>
</evidence>
<dbReference type="RefSeq" id="WP_009070302.1">
    <property type="nucleotide sequence ID" value="NZ_JH597761.1"/>
</dbReference>
<accession>H2C168</accession>
<organism evidence="15 16">
    <name type="scientific">Metallosphaera yellowstonensis MK1</name>
    <dbReference type="NCBI Taxonomy" id="671065"/>
    <lineage>
        <taxon>Archaea</taxon>
        <taxon>Thermoproteota</taxon>
        <taxon>Thermoprotei</taxon>
        <taxon>Sulfolobales</taxon>
        <taxon>Sulfolobaceae</taxon>
        <taxon>Metallosphaera</taxon>
    </lineage>
</organism>
<keyword evidence="5 13" id="KW-0812">Transmembrane</keyword>
<keyword evidence="9" id="KW-0560">Oxidoreductase</keyword>
<keyword evidence="4" id="KW-0349">Heme</keyword>
<evidence type="ECO:0000256" key="5">
    <source>
        <dbReference type="ARBA" id="ARBA00022692"/>
    </source>
</evidence>
<dbReference type="Pfam" id="PF02665">
    <property type="entry name" value="Nitrate_red_gam"/>
    <property type="match status" value="1"/>
</dbReference>
<evidence type="ECO:0000256" key="6">
    <source>
        <dbReference type="ARBA" id="ARBA00022723"/>
    </source>
</evidence>
<dbReference type="GO" id="GO:0009325">
    <property type="term" value="C:nitrate reductase complex"/>
    <property type="evidence" value="ECO:0007669"/>
    <property type="project" value="InterPro"/>
</dbReference>
<evidence type="ECO:0000256" key="11">
    <source>
        <dbReference type="ARBA" id="ARBA00023063"/>
    </source>
</evidence>
<dbReference type="PANTHER" id="PTHR30598:SF3">
    <property type="entry name" value="RESPIRATORY NITRATE REDUCTASE 1 GAMMA CHAIN"/>
    <property type="match status" value="1"/>
</dbReference>
<dbReference type="OrthoDB" id="27932at2157"/>
<dbReference type="GO" id="GO:0005886">
    <property type="term" value="C:plasma membrane"/>
    <property type="evidence" value="ECO:0007669"/>
    <property type="project" value="UniProtKB-SubCell"/>
</dbReference>
<dbReference type="PANTHER" id="PTHR30598">
    <property type="entry name" value="NITRATE REDUCTASE PRIVATE CHAPERONE, REDOX ENZYME MATURATION PROTEIN REMP FAMILY"/>
    <property type="match status" value="1"/>
</dbReference>
<comment type="subcellular location">
    <subcellularLocation>
        <location evidence="1">Cell membrane</location>
        <topology evidence="1">Multi-pass membrane protein</topology>
    </subcellularLocation>
</comment>
<dbReference type="Proteomes" id="UP000003980">
    <property type="component" value="Unassembled WGS sequence"/>
</dbReference>
<dbReference type="GO" id="GO:0008940">
    <property type="term" value="F:nitrate reductase activity"/>
    <property type="evidence" value="ECO:0007669"/>
    <property type="project" value="InterPro"/>
</dbReference>
<evidence type="ECO:0000256" key="7">
    <source>
        <dbReference type="ARBA" id="ARBA00022982"/>
    </source>
</evidence>
<gene>
    <name evidence="15" type="ORF">MetMK1DRAFT_00004910</name>
</gene>
<evidence type="ECO:0000313" key="15">
    <source>
        <dbReference type="EMBL" id="EHP69989.1"/>
    </source>
</evidence>
<dbReference type="InterPro" id="IPR051936">
    <property type="entry name" value="Heme-iron_electron_transfer"/>
</dbReference>
<evidence type="ECO:0000313" key="16">
    <source>
        <dbReference type="Proteomes" id="UP000003980"/>
    </source>
</evidence>
<dbReference type="eggNOG" id="arCOG02194">
    <property type="taxonomic scope" value="Archaea"/>
</dbReference>
<feature type="transmembrane region" description="Helical" evidence="13">
    <location>
        <begin position="9"/>
        <end position="28"/>
    </location>
</feature>
<evidence type="ECO:0000256" key="2">
    <source>
        <dbReference type="ARBA" id="ARBA00022448"/>
    </source>
</evidence>
<keyword evidence="16" id="KW-1185">Reference proteome</keyword>
<dbReference type="FunFam" id="1.20.950.20:FF:000001">
    <property type="entry name" value="Respiratory nitrate reductase subunit gamma"/>
    <property type="match status" value="1"/>
</dbReference>
<feature type="transmembrane region" description="Helical" evidence="13">
    <location>
        <begin position="92"/>
        <end position="110"/>
    </location>
</feature>
<dbReference type="AlphaFoldDB" id="H2C168"/>